<keyword evidence="4 11" id="KW-0479">Metal-binding</keyword>
<evidence type="ECO:0000256" key="4">
    <source>
        <dbReference type="ARBA" id="ARBA00022723"/>
    </source>
</evidence>
<evidence type="ECO:0000256" key="10">
    <source>
        <dbReference type="ARBA" id="ARBA00022833"/>
    </source>
</evidence>
<dbReference type="PROSITE" id="PS50235">
    <property type="entry name" value="USP_3"/>
    <property type="match status" value="1"/>
</dbReference>
<dbReference type="FunFam" id="1.10.8.10:FF:000232">
    <property type="entry name" value="Ubiquitin carboxyl-terminal hydrolase A"/>
    <property type="match status" value="1"/>
</dbReference>
<evidence type="ECO:0000256" key="6">
    <source>
        <dbReference type="ARBA" id="ARBA00022771"/>
    </source>
</evidence>
<proteinExistence type="inferred from homology"/>
<comment type="catalytic activity">
    <reaction evidence="1 11 15">
        <text>Thiol-dependent hydrolysis of ester, thioester, amide, peptide and isopeptide bonds formed by the C-terminal Gly of ubiquitin (a 76-residue protein attached to proteins as an intracellular targeting signal).</text>
        <dbReference type="EC" id="3.4.19.12"/>
    </reaction>
</comment>
<evidence type="ECO:0000256" key="11">
    <source>
        <dbReference type="PIRNR" id="PIRNR016308"/>
    </source>
</evidence>
<evidence type="ECO:0000256" key="1">
    <source>
        <dbReference type="ARBA" id="ARBA00000707"/>
    </source>
</evidence>
<keyword evidence="7 11" id="KW-0833">Ubl conjugation pathway</keyword>
<keyword evidence="3 11" id="KW-0645">Protease</keyword>
<dbReference type="InterPro" id="IPR050185">
    <property type="entry name" value="Ub_carboxyl-term_hydrolase"/>
</dbReference>
<dbReference type="PROSITE" id="PS00973">
    <property type="entry name" value="USP_2"/>
    <property type="match status" value="1"/>
</dbReference>
<dbReference type="FunFam" id="1.10.8.10:FF:000167">
    <property type="entry name" value="Ubiquitin carboxyl-terminal hydrolase"/>
    <property type="match status" value="1"/>
</dbReference>
<evidence type="ECO:0000313" key="19">
    <source>
        <dbReference type="EMBL" id="KAI8039107.1"/>
    </source>
</evidence>
<keyword evidence="9 11" id="KW-0788">Thiol protease</keyword>
<evidence type="ECO:0000256" key="2">
    <source>
        <dbReference type="ARBA" id="ARBA00009085"/>
    </source>
</evidence>
<keyword evidence="10 11" id="KW-0862">Zinc</keyword>
<dbReference type="SUPFAM" id="SSF54001">
    <property type="entry name" value="Cysteine proteinases"/>
    <property type="match status" value="1"/>
</dbReference>
<feature type="binding site" evidence="13">
    <location>
        <position position="209"/>
    </location>
    <ligand>
        <name>Zn(2+)</name>
        <dbReference type="ChEBI" id="CHEBI:29105"/>
    </ligand>
</feature>
<dbReference type="PANTHER" id="PTHR21646:SF10">
    <property type="entry name" value="UBIQUITIN CARBOXYL-TERMINAL HYDROLASE 14"/>
    <property type="match status" value="1"/>
</dbReference>
<feature type="binding site" evidence="13">
    <location>
        <position position="226"/>
    </location>
    <ligand>
        <name>Zn(2+)</name>
        <dbReference type="ChEBI" id="CHEBI:29105"/>
    </ligand>
</feature>
<dbReference type="CDD" id="cd14386">
    <property type="entry name" value="UBA2_UBP5"/>
    <property type="match status" value="1"/>
</dbReference>
<dbReference type="SMART" id="SM00165">
    <property type="entry name" value="UBA"/>
    <property type="match status" value="2"/>
</dbReference>
<feature type="active site" description="Nucleophile" evidence="12">
    <location>
        <position position="343"/>
    </location>
</feature>
<dbReference type="Gene3D" id="3.90.70.10">
    <property type="entry name" value="Cysteine proteinases"/>
    <property type="match status" value="1"/>
</dbReference>
<dbReference type="GO" id="GO:0008270">
    <property type="term" value="F:zinc ion binding"/>
    <property type="evidence" value="ECO:0007669"/>
    <property type="project" value="UniProtKB-UniRule"/>
</dbReference>
<dbReference type="Pfam" id="PF17807">
    <property type="entry name" value="zf-UBP_var"/>
    <property type="match status" value="1"/>
</dbReference>
<dbReference type="InterPro" id="IPR001394">
    <property type="entry name" value="Peptidase_C19_UCH"/>
</dbReference>
<evidence type="ECO:0000256" key="13">
    <source>
        <dbReference type="PIRSR" id="PIRSR016308-3"/>
    </source>
</evidence>
<keyword evidence="6 14" id="KW-0863">Zinc-finger</keyword>
<keyword evidence="20" id="KW-1185">Reference proteome</keyword>
<evidence type="ECO:0000259" key="17">
    <source>
        <dbReference type="PROSITE" id="PS50235"/>
    </source>
</evidence>
<dbReference type="SMART" id="SM00290">
    <property type="entry name" value="ZnF_UBP"/>
    <property type="match status" value="1"/>
</dbReference>
<feature type="binding site" evidence="13">
    <location>
        <position position="206"/>
    </location>
    <ligand>
        <name>Zn(2+)</name>
        <dbReference type="ChEBI" id="CHEBI:29105"/>
    </ligand>
</feature>
<protein>
    <recommendedName>
        <fullName evidence="11 15">Ubiquitin carboxyl-terminal hydrolase</fullName>
        <ecNumber evidence="11 15">3.4.19.12</ecNumber>
    </recommendedName>
</protein>
<dbReference type="PROSITE" id="PS50271">
    <property type="entry name" value="ZF_UBP"/>
    <property type="match status" value="1"/>
</dbReference>
<dbReference type="FunFam" id="3.30.40.10:FF:000784">
    <property type="entry name" value="Ubiquitin carboxyl-terminal hydrolase"/>
    <property type="match status" value="1"/>
</dbReference>
<evidence type="ECO:0000256" key="8">
    <source>
        <dbReference type="ARBA" id="ARBA00022801"/>
    </source>
</evidence>
<feature type="domain" description="UBA" evidence="16">
    <location>
        <begin position="630"/>
        <end position="671"/>
    </location>
</feature>
<evidence type="ECO:0000256" key="15">
    <source>
        <dbReference type="RuleBase" id="RU366025"/>
    </source>
</evidence>
<organism evidence="19 20">
    <name type="scientific">Drosophila gunungcola</name>
    <name type="common">fruit fly</name>
    <dbReference type="NCBI Taxonomy" id="103775"/>
    <lineage>
        <taxon>Eukaryota</taxon>
        <taxon>Metazoa</taxon>
        <taxon>Ecdysozoa</taxon>
        <taxon>Arthropoda</taxon>
        <taxon>Hexapoda</taxon>
        <taxon>Insecta</taxon>
        <taxon>Pterygota</taxon>
        <taxon>Neoptera</taxon>
        <taxon>Endopterygota</taxon>
        <taxon>Diptera</taxon>
        <taxon>Brachycera</taxon>
        <taxon>Muscomorpha</taxon>
        <taxon>Ephydroidea</taxon>
        <taxon>Drosophilidae</taxon>
        <taxon>Drosophila</taxon>
        <taxon>Sophophora</taxon>
    </lineage>
</organism>
<comment type="caution">
    <text evidence="19">The sequence shown here is derived from an EMBL/GenBank/DDBJ whole genome shotgun (WGS) entry which is preliminary data.</text>
</comment>
<accession>A0A9Q0BNM3</accession>
<dbReference type="InterPro" id="IPR038765">
    <property type="entry name" value="Papain-like_cys_pep_sf"/>
</dbReference>
<dbReference type="PIRSF" id="PIRSF016308">
    <property type="entry name" value="UBP"/>
    <property type="match status" value="1"/>
</dbReference>
<evidence type="ECO:0000259" key="16">
    <source>
        <dbReference type="PROSITE" id="PS50030"/>
    </source>
</evidence>
<dbReference type="PANTHER" id="PTHR21646">
    <property type="entry name" value="UBIQUITIN CARBOXYL-TERMINAL HYDROLASE"/>
    <property type="match status" value="1"/>
</dbReference>
<dbReference type="CDD" id="cd14294">
    <property type="entry name" value="UBA1_UBP5_like"/>
    <property type="match status" value="1"/>
</dbReference>
<evidence type="ECO:0000256" key="9">
    <source>
        <dbReference type="ARBA" id="ARBA00022807"/>
    </source>
</evidence>
<dbReference type="InterPro" id="IPR009060">
    <property type="entry name" value="UBA-like_sf"/>
</dbReference>
<dbReference type="InterPro" id="IPR018200">
    <property type="entry name" value="USP_CS"/>
</dbReference>
<feature type="domain" description="UBA" evidence="16">
    <location>
        <begin position="698"/>
        <end position="738"/>
    </location>
</feature>
<dbReference type="InterPro" id="IPR041432">
    <property type="entry name" value="UBP13_Znf-UBP_var"/>
</dbReference>
<dbReference type="SUPFAM" id="SSF46934">
    <property type="entry name" value="UBA-like"/>
    <property type="match status" value="1"/>
</dbReference>
<dbReference type="OrthoDB" id="361536at2759"/>
<name>A0A9Q0BNM3_9MUSC</name>
<evidence type="ECO:0000256" key="14">
    <source>
        <dbReference type="PROSITE-ProRule" id="PRU00502"/>
    </source>
</evidence>
<dbReference type="InterPro" id="IPR013083">
    <property type="entry name" value="Znf_RING/FYVE/PHD"/>
</dbReference>
<evidence type="ECO:0000259" key="18">
    <source>
        <dbReference type="PROSITE" id="PS50271"/>
    </source>
</evidence>
<dbReference type="PROSITE" id="PS50030">
    <property type="entry name" value="UBA"/>
    <property type="match status" value="2"/>
</dbReference>
<dbReference type="FunFam" id="3.30.40.10:FF:000026">
    <property type="entry name" value="Ubiquitin carboxyl-terminal hydrolase"/>
    <property type="match status" value="1"/>
</dbReference>
<dbReference type="Pfam" id="PF00443">
    <property type="entry name" value="UCH"/>
    <property type="match status" value="1"/>
</dbReference>
<dbReference type="InterPro" id="IPR016652">
    <property type="entry name" value="Ubiquitinyl_hydrolase"/>
</dbReference>
<evidence type="ECO:0000256" key="3">
    <source>
        <dbReference type="ARBA" id="ARBA00022670"/>
    </source>
</evidence>
<feature type="active site" description="Proton acceptor" evidence="12">
    <location>
        <position position="793"/>
    </location>
</feature>
<evidence type="ECO:0000256" key="7">
    <source>
        <dbReference type="ARBA" id="ARBA00022786"/>
    </source>
</evidence>
<reference evidence="19" key="1">
    <citation type="journal article" date="2023" name="Genome Biol. Evol.">
        <title>Long-read-based Genome Assembly of Drosophila gunungcola Reveals Fewer Chemosensory Genes in Flower-breeding Species.</title>
        <authorList>
            <person name="Negi A."/>
            <person name="Liao B.Y."/>
            <person name="Yeh S.D."/>
        </authorList>
    </citation>
    <scope>NUCLEOTIDE SEQUENCE</scope>
    <source>
        <strain evidence="19">Sukarami</strain>
    </source>
</reference>
<dbReference type="SUPFAM" id="SSF57850">
    <property type="entry name" value="RING/U-box"/>
    <property type="match status" value="1"/>
</dbReference>
<dbReference type="CDD" id="cd02658">
    <property type="entry name" value="Peptidase_C19B"/>
    <property type="match status" value="1"/>
</dbReference>
<dbReference type="Pfam" id="PF00627">
    <property type="entry name" value="UBA"/>
    <property type="match status" value="2"/>
</dbReference>
<evidence type="ECO:0000256" key="12">
    <source>
        <dbReference type="PIRSR" id="PIRSR016308-1"/>
    </source>
</evidence>
<comment type="similarity">
    <text evidence="2 11 15">Belongs to the peptidase C19 family.</text>
</comment>
<feature type="binding site" evidence="13">
    <location>
        <position position="239"/>
    </location>
    <ligand>
        <name>Zn(2+)</name>
        <dbReference type="ChEBI" id="CHEBI:29105"/>
    </ligand>
</feature>
<dbReference type="InterPro" id="IPR028889">
    <property type="entry name" value="USP"/>
</dbReference>
<sequence>MEELRKHLSKVNVPCGSGAGSPPIYKDECVYSYDNPETPTGLYVCLHSFLGFGEAYVREYAEKTGNQVFLHIQRVKTPKEGVDGEAECDPETDAAGPERKITRLAIGVEGGYNESDMAKKYEIKDTYSIVVAPHLDKKLPYPDPELPMRVTQAVEAILAADSAIAKLEKATLMGTWDGEVRQASNYAENLQQLGNGKKIPPAGWQCEKCDLTNNLWLNLTDGSIMCGRKFFDGSGGNDHAVEHYRETGYPLAVKLGTITADGKSDVFSYPEDDMVLDPHLERHLSHFGINMAAMKKSEKSMVELELDINQRIGEWSALTESESELLPLAGPGYTGMRNLGNSCYINSVMQVLFVIPDFQQRFVGTGAERYFSEYPSDPANDFNIQMAKLGTGLQSGKYSSIAENTLDTDHSTGISPAMFKNIVGKNHPDFSTKQQQDANDFYLHLLTLLDRNSRNQSNPADALKFLLEDRVECLASRKVKYKTREEYSFRLPIPLDKATNLDEVKEFQEREKTARETGQRLVDRDIVRHKVPLQACLESFFGPELIEQFYSTAIEGKTNARKITRLATMPDCLMIHLGKFTLGDDWVPKKLDVSVDMPDELDLSTWRSAGGLQAGEEALPEAAAEQVKFAFDEAVMSELLTMGFPPEACKRACFHTKNSGLEAASNWLMEHIADEDISEPFVVPNNPSIGDCAANQFVANPESLAMLMSMGFDERQAVAALKATDGNVERATDWIFSHADSIGLEEVTAPASDPSAAAAASSAPNKDNYRDGNGKYRLAAFISHMGTSAQVGHYVCHIRKKGEWVIFNDSKVAKSQHPPKDLGYLYLYMRDQ</sequence>
<dbReference type="Pfam" id="PF02148">
    <property type="entry name" value="zf-UBP"/>
    <property type="match status" value="1"/>
</dbReference>
<dbReference type="InterPro" id="IPR001607">
    <property type="entry name" value="Znf_UBP"/>
</dbReference>
<keyword evidence="5" id="KW-0677">Repeat</keyword>
<dbReference type="Gene3D" id="1.10.8.10">
    <property type="entry name" value="DNA helicase RuvA subunit, C-terminal domain"/>
    <property type="match status" value="2"/>
</dbReference>
<dbReference type="GO" id="GO:0004843">
    <property type="term" value="F:cysteine-type deubiquitinase activity"/>
    <property type="evidence" value="ECO:0007669"/>
    <property type="project" value="UniProtKB-UniRule"/>
</dbReference>
<evidence type="ECO:0000256" key="5">
    <source>
        <dbReference type="ARBA" id="ARBA00022737"/>
    </source>
</evidence>
<gene>
    <name evidence="19" type="ORF">M5D96_007823</name>
</gene>
<dbReference type="Proteomes" id="UP001059596">
    <property type="component" value="Unassembled WGS sequence"/>
</dbReference>
<keyword evidence="8 11" id="KW-0378">Hydrolase</keyword>
<feature type="domain" description="USP" evidence="17">
    <location>
        <begin position="334"/>
        <end position="831"/>
    </location>
</feature>
<dbReference type="EMBL" id="JAMKOV010000006">
    <property type="protein sequence ID" value="KAI8039107.1"/>
    <property type="molecule type" value="Genomic_DNA"/>
</dbReference>
<dbReference type="AlphaFoldDB" id="A0A9Q0BNM3"/>
<dbReference type="GO" id="GO:0006508">
    <property type="term" value="P:proteolysis"/>
    <property type="evidence" value="ECO:0007669"/>
    <property type="project" value="UniProtKB-KW"/>
</dbReference>
<dbReference type="EC" id="3.4.19.12" evidence="11 15"/>
<dbReference type="GO" id="GO:0016579">
    <property type="term" value="P:protein deubiquitination"/>
    <property type="evidence" value="ECO:0007669"/>
    <property type="project" value="InterPro"/>
</dbReference>
<dbReference type="PROSITE" id="PS00972">
    <property type="entry name" value="USP_1"/>
    <property type="match status" value="1"/>
</dbReference>
<feature type="domain" description="UBP-type" evidence="18">
    <location>
        <begin position="182"/>
        <end position="291"/>
    </location>
</feature>
<dbReference type="InterPro" id="IPR015940">
    <property type="entry name" value="UBA"/>
</dbReference>
<evidence type="ECO:0000313" key="20">
    <source>
        <dbReference type="Proteomes" id="UP001059596"/>
    </source>
</evidence>
<dbReference type="Gene3D" id="3.30.40.10">
    <property type="entry name" value="Zinc/RING finger domain, C3HC4 (zinc finger)"/>
    <property type="match status" value="2"/>
</dbReference>